<comment type="caution">
    <text evidence="3">The sequence shown here is derived from an EMBL/GenBank/DDBJ whole genome shotgun (WGS) entry which is preliminary data.</text>
</comment>
<dbReference type="EMBL" id="BAABEZ010000014">
    <property type="protein sequence ID" value="GAA4452172.1"/>
    <property type="molecule type" value="Genomic_DNA"/>
</dbReference>
<feature type="region of interest" description="Disordered" evidence="1">
    <location>
        <begin position="211"/>
        <end position="306"/>
    </location>
</feature>
<keyword evidence="4" id="KW-1185">Reference proteome</keyword>
<accession>A0ABP8MNP3</accession>
<feature type="compositionally biased region" description="Polar residues" evidence="1">
    <location>
        <begin position="214"/>
        <end position="233"/>
    </location>
</feature>
<name>A0ABP8MNP3_9BACT</name>
<keyword evidence="2" id="KW-0472">Membrane</keyword>
<feature type="compositionally biased region" description="Polar residues" evidence="1">
    <location>
        <begin position="89"/>
        <end position="99"/>
    </location>
</feature>
<keyword evidence="2" id="KW-1133">Transmembrane helix</keyword>
<dbReference type="RefSeq" id="WP_344823563.1">
    <property type="nucleotide sequence ID" value="NZ_BAABEZ010000014.1"/>
</dbReference>
<feature type="compositionally biased region" description="Low complexity" evidence="1">
    <location>
        <begin position="104"/>
        <end position="123"/>
    </location>
</feature>
<evidence type="ECO:0008006" key="5">
    <source>
        <dbReference type="Google" id="ProtNLM"/>
    </source>
</evidence>
<evidence type="ECO:0000256" key="2">
    <source>
        <dbReference type="SAM" id="Phobius"/>
    </source>
</evidence>
<evidence type="ECO:0000256" key="1">
    <source>
        <dbReference type="SAM" id="MobiDB-lite"/>
    </source>
</evidence>
<reference evidence="4" key="1">
    <citation type="journal article" date="2019" name="Int. J. Syst. Evol. Microbiol.">
        <title>The Global Catalogue of Microorganisms (GCM) 10K type strain sequencing project: providing services to taxonomists for standard genome sequencing and annotation.</title>
        <authorList>
            <consortium name="The Broad Institute Genomics Platform"/>
            <consortium name="The Broad Institute Genome Sequencing Center for Infectious Disease"/>
            <person name="Wu L."/>
            <person name="Ma J."/>
        </authorList>
    </citation>
    <scope>NUCLEOTIDE SEQUENCE [LARGE SCALE GENOMIC DNA]</scope>
    <source>
        <strain evidence="4">JCM 31921</strain>
    </source>
</reference>
<dbReference type="Proteomes" id="UP001501410">
    <property type="component" value="Unassembled WGS sequence"/>
</dbReference>
<sequence>MSKEMMNIDDFVRERLGMHSEKEDPNAWLKMKALLDEEMPERAVPFYFRLRKPLAFMGVALLLGALCVGGYEVSGLRSRRAGSPGGSAEMSSSVRSAASGNGIAPAASQNNNNNSTTAPVNSPITPSADENRIADAGNPTRSTNAHTNVGNHLPVSPDHHRQPDHAKNKEAHSAPVNPTPEHNTVTASAQPDGVVADNTLRKIRQAIDLAKQSGAATTTEKQSTAATAESYANSDAPGAVTGKQIAKQTTAAAHNKRHPAGNIAQAGKPTTASGSDKPVQPNSSVLPEADNASAQDARRRDSMNTLSVVNKPVMTDRRSKTVSFVTDTVQESKIALPETPSTAAENKGYAIGNTEATPDKKELKQAEKESKKVNKTLSQTEAKHQADVFNGATPKGLSTADNTVAASAQNTTVSGKRKNAIAKFIEQLDIPGKAEEAKRSVRNADYYFGFSAGGNYSLSSANEFKGFQFGPTGEIVFNKRWSFFAALRYFNRSGANHQVNDNYSKEVSSNVADSIRGANYYFTIFNDSTSRHFTFSTVQSLELPLTFRYAIRNFYLMTGMNVVFTLPVNVELYEKNEGVQSSRVIATNSTNKPILEENSGTYSTKDFKGRLGLGYIVGAGYRFAPAWHADLQLTNTFWDASGQATAKEVSKNFFRIPSVQLSIGFQFNRGSKRTTFGPTDNQTR</sequence>
<evidence type="ECO:0000313" key="4">
    <source>
        <dbReference type="Proteomes" id="UP001501410"/>
    </source>
</evidence>
<organism evidence="3 4">
    <name type="scientific">Rurimicrobium arvi</name>
    <dbReference type="NCBI Taxonomy" id="2049916"/>
    <lineage>
        <taxon>Bacteria</taxon>
        <taxon>Pseudomonadati</taxon>
        <taxon>Bacteroidota</taxon>
        <taxon>Chitinophagia</taxon>
        <taxon>Chitinophagales</taxon>
        <taxon>Chitinophagaceae</taxon>
        <taxon>Rurimicrobium</taxon>
    </lineage>
</organism>
<keyword evidence="2" id="KW-0812">Transmembrane</keyword>
<feature type="region of interest" description="Disordered" evidence="1">
    <location>
        <begin position="76"/>
        <end position="195"/>
    </location>
</feature>
<feature type="compositionally biased region" description="Polar residues" evidence="1">
    <location>
        <begin position="139"/>
        <end position="150"/>
    </location>
</feature>
<feature type="compositionally biased region" description="Polar residues" evidence="1">
    <location>
        <begin position="268"/>
        <end position="285"/>
    </location>
</feature>
<feature type="compositionally biased region" description="Basic and acidic residues" evidence="1">
    <location>
        <begin position="157"/>
        <end position="172"/>
    </location>
</feature>
<proteinExistence type="predicted"/>
<gene>
    <name evidence="3" type="ORF">GCM10023092_10700</name>
</gene>
<feature type="transmembrane region" description="Helical" evidence="2">
    <location>
        <begin position="54"/>
        <end position="71"/>
    </location>
</feature>
<protein>
    <recommendedName>
        <fullName evidence="5">Outer membrane protein beta-barrel domain-containing protein</fullName>
    </recommendedName>
</protein>
<feature type="compositionally biased region" description="Polar residues" evidence="1">
    <location>
        <begin position="180"/>
        <end position="189"/>
    </location>
</feature>
<evidence type="ECO:0000313" key="3">
    <source>
        <dbReference type="EMBL" id="GAA4452172.1"/>
    </source>
</evidence>